<feature type="transmembrane region" description="Helical" evidence="7">
    <location>
        <begin position="267"/>
        <end position="284"/>
    </location>
</feature>
<feature type="transmembrane region" description="Helical" evidence="7">
    <location>
        <begin position="15"/>
        <end position="36"/>
    </location>
</feature>
<evidence type="ECO:0000256" key="7">
    <source>
        <dbReference type="SAM" id="Phobius"/>
    </source>
</evidence>
<dbReference type="EMBL" id="CP016804">
    <property type="protein sequence ID" value="APE95860.1"/>
    <property type="molecule type" value="Genomic_DNA"/>
</dbReference>
<keyword evidence="5 7" id="KW-1133">Transmembrane helix</keyword>
<keyword evidence="9" id="KW-1185">Reference proteome</keyword>
<dbReference type="PANTHER" id="PTHR34856:SF2">
    <property type="entry name" value="PROTEIN NRFD"/>
    <property type="match status" value="1"/>
</dbReference>
<sequence>MSAIGASEWLWLPHVHWGVFIATYLFLGGVAGGSYLTSAWASFMKSLMDADNWLGRLLLARTDDPEHRFACAETSRWGSVIALIAIGVGSIALLSHLGAPLRALTFAWNFTNYGSWMVIGTWMIITFSLIAVLETLWLHFGRDLRDESGLSLFPRKILGWIDGVMPWRTERGIVWLLDRLADITRLPNRVWGAFRTFGAVVAVLVVVYTAMLLSDIAAVPVWSRTYLPFIFLMSGVSTGISAALLGTVMSGGALTRVNHRFCLTDDAIIIVELVAIGALLSFLSGSANLGAQATLSELLGTYQLAFIGGVLILGTGLPVVISLTVTMLHQFTDFGETPFGRKVLTGGYATKYVLVLVGGYLLRYVVLLAAVKTPLAVPGL</sequence>
<evidence type="ECO:0000256" key="6">
    <source>
        <dbReference type="ARBA" id="ARBA00023136"/>
    </source>
</evidence>
<dbReference type="Pfam" id="PF03916">
    <property type="entry name" value="NrfD"/>
    <property type="match status" value="1"/>
</dbReference>
<keyword evidence="6 7" id="KW-0472">Membrane</keyword>
<dbReference type="InterPro" id="IPR052049">
    <property type="entry name" value="Electron_transfer_protein"/>
</dbReference>
<keyword evidence="4 7" id="KW-0812">Transmembrane</keyword>
<evidence type="ECO:0000256" key="3">
    <source>
        <dbReference type="ARBA" id="ARBA00022475"/>
    </source>
</evidence>
<evidence type="ECO:0000256" key="1">
    <source>
        <dbReference type="ARBA" id="ARBA00004651"/>
    </source>
</evidence>
<evidence type="ECO:0000256" key="2">
    <source>
        <dbReference type="ARBA" id="ARBA00008929"/>
    </source>
</evidence>
<dbReference type="Proteomes" id="UP000186165">
    <property type="component" value="Chromosome"/>
</dbReference>
<feature type="transmembrane region" description="Helical" evidence="7">
    <location>
        <begin position="349"/>
        <end position="371"/>
    </location>
</feature>
<dbReference type="PANTHER" id="PTHR34856">
    <property type="entry name" value="PROTEIN NRFD"/>
    <property type="match status" value="1"/>
</dbReference>
<evidence type="ECO:0000313" key="8">
    <source>
        <dbReference type="EMBL" id="APE95860.1"/>
    </source>
</evidence>
<evidence type="ECO:0000256" key="4">
    <source>
        <dbReference type="ARBA" id="ARBA00022692"/>
    </source>
</evidence>
<evidence type="ECO:0000313" key="9">
    <source>
        <dbReference type="Proteomes" id="UP000186165"/>
    </source>
</evidence>
<dbReference type="KEGG" id="hhsr:HSR6_1417"/>
<dbReference type="InterPro" id="IPR005614">
    <property type="entry name" value="NrfD-like"/>
</dbReference>
<dbReference type="GeneID" id="30417945"/>
<feature type="transmembrane region" description="Helical" evidence="7">
    <location>
        <begin position="119"/>
        <end position="140"/>
    </location>
</feature>
<organism evidence="8 9">
    <name type="scientific">Halodesulfurarchaeum formicicum</name>
    <dbReference type="NCBI Taxonomy" id="1873524"/>
    <lineage>
        <taxon>Archaea</taxon>
        <taxon>Methanobacteriati</taxon>
        <taxon>Methanobacteriota</taxon>
        <taxon>Stenosarchaea group</taxon>
        <taxon>Halobacteria</taxon>
        <taxon>Halobacteriales</taxon>
        <taxon>Halobacteriaceae</taxon>
        <taxon>Halodesulfurarchaeum</taxon>
    </lineage>
</organism>
<dbReference type="AlphaFoldDB" id="A0A1J1ACH7"/>
<evidence type="ECO:0000256" key="5">
    <source>
        <dbReference type="ARBA" id="ARBA00022989"/>
    </source>
</evidence>
<comment type="subcellular location">
    <subcellularLocation>
        <location evidence="1">Cell membrane</location>
        <topology evidence="1">Multi-pass membrane protein</topology>
    </subcellularLocation>
</comment>
<keyword evidence="3" id="KW-1003">Cell membrane</keyword>
<feature type="transmembrane region" description="Helical" evidence="7">
    <location>
        <begin position="193"/>
        <end position="214"/>
    </location>
</feature>
<name>A0A1J1ACH7_9EURY</name>
<accession>A0A1J1ACH7</accession>
<dbReference type="GO" id="GO:0005886">
    <property type="term" value="C:plasma membrane"/>
    <property type="evidence" value="ECO:0007669"/>
    <property type="project" value="UniProtKB-SubCell"/>
</dbReference>
<dbReference type="OrthoDB" id="205603at2157"/>
<dbReference type="Gene3D" id="1.20.1630.10">
    <property type="entry name" value="Formate dehydrogenase/DMSO reductase domain"/>
    <property type="match status" value="1"/>
</dbReference>
<comment type="similarity">
    <text evidence="2">Belongs to the NrfD family.</text>
</comment>
<reference evidence="9" key="1">
    <citation type="submission" date="2016-08" db="EMBL/GenBank/DDBJ databases">
        <title>Discovery of first anaerobic lithoheterotrophic haloarchae widely represented in hypersaline habitats.</title>
        <authorList>
            <person name="Sorokin D.Y."/>
            <person name="Kublanov I.V."/>
            <person name="Roman P."/>
            <person name="Sinninghe Damste J.S."/>
            <person name="Golyshin P.N."/>
            <person name="Rojo D."/>
            <person name="Ciordia S."/>
            <person name="Mena Md.C."/>
            <person name="Ferrer M."/>
            <person name="Smedile F."/>
            <person name="Messina E."/>
            <person name="La Cono V."/>
            <person name="Yakimov M.M."/>
        </authorList>
    </citation>
    <scope>NUCLEOTIDE SEQUENCE [LARGE SCALE GENOMIC DNA]</scope>
    <source>
        <strain evidence="9">HSR6</strain>
    </source>
</reference>
<gene>
    <name evidence="8" type="ORF">HSR6_1417</name>
</gene>
<feature type="transmembrane region" description="Helical" evidence="7">
    <location>
        <begin position="304"/>
        <end position="328"/>
    </location>
</feature>
<feature type="transmembrane region" description="Helical" evidence="7">
    <location>
        <begin position="226"/>
        <end position="246"/>
    </location>
</feature>
<feature type="transmembrane region" description="Helical" evidence="7">
    <location>
        <begin position="77"/>
        <end position="99"/>
    </location>
</feature>
<protein>
    <submittedName>
        <fullName evidence="8">Polysulfide reductase NrfD</fullName>
    </submittedName>
</protein>
<proteinExistence type="inferred from homology"/>
<dbReference type="RefSeq" id="WP_070365207.1">
    <property type="nucleotide sequence ID" value="NZ_CP016070.1"/>
</dbReference>